<keyword evidence="1" id="KW-0472">Membrane</keyword>
<keyword evidence="4" id="KW-1185">Reference proteome</keyword>
<dbReference type="Proteomes" id="UP000076874">
    <property type="component" value="Unassembled WGS sequence"/>
</dbReference>
<keyword evidence="1" id="KW-0812">Transmembrane</keyword>
<evidence type="ECO:0000256" key="1">
    <source>
        <dbReference type="SAM" id="Phobius"/>
    </source>
</evidence>
<proteinExistence type="predicted"/>
<keyword evidence="1" id="KW-1133">Transmembrane helix</keyword>
<dbReference type="PROSITE" id="PS51318">
    <property type="entry name" value="TAT"/>
    <property type="match status" value="1"/>
</dbReference>
<dbReference type="InterPro" id="IPR006311">
    <property type="entry name" value="TAT_signal"/>
</dbReference>
<sequence length="354" mass="34280">MRRRRQVTPGAVALVSLAGLAASLLPTAVADRFATAMPTGQPAAGINIPFLPAADDDPRSPRVLPRLAPVAHVAAAAAATTACPPGAYSCAAAHGAAFDGICCVDSQVCMLDADHQPACCPRGYACTGRPATTFTSATATATYVPNTDGAVFPYLLLPPGAAAATAALADSAACVAVAQQCSQAYAQCTAQLEGGSGGGDGHSGGPPVTAAAVGGTTTTTTEGALAGGATAGHHGVTIVVAGSTTLTKRAVGTAAATTTHVAAAAAASICSSLRSEACGDLPINAADVSASCASLFASVTTAAGGNNNNNGNGGATATGFSVGNGGSQLQRAPTGPLGWYTVVMVLLVAWLGLF</sequence>
<comment type="caution">
    <text evidence="3">The sequence shown here is derived from an EMBL/GenBank/DDBJ whole genome shotgun (WGS) entry which is preliminary data.</text>
</comment>
<accession>A0A167SQ85</accession>
<organism evidence="3 4">
    <name type="scientific">Niveomyces insectorum RCEF 264</name>
    <dbReference type="NCBI Taxonomy" id="1081102"/>
    <lineage>
        <taxon>Eukaryota</taxon>
        <taxon>Fungi</taxon>
        <taxon>Dikarya</taxon>
        <taxon>Ascomycota</taxon>
        <taxon>Pezizomycotina</taxon>
        <taxon>Sordariomycetes</taxon>
        <taxon>Hypocreomycetidae</taxon>
        <taxon>Hypocreales</taxon>
        <taxon>Cordycipitaceae</taxon>
        <taxon>Niveomyces</taxon>
    </lineage>
</organism>
<evidence type="ECO:0000313" key="3">
    <source>
        <dbReference type="EMBL" id="OAA59827.1"/>
    </source>
</evidence>
<feature type="signal peptide" evidence="2">
    <location>
        <begin position="1"/>
        <end position="30"/>
    </location>
</feature>
<dbReference type="EMBL" id="AZHD01000010">
    <property type="protein sequence ID" value="OAA59827.1"/>
    <property type="molecule type" value="Genomic_DNA"/>
</dbReference>
<feature type="chain" id="PRO_5007892322" evidence="2">
    <location>
        <begin position="31"/>
        <end position="354"/>
    </location>
</feature>
<reference evidence="3 4" key="1">
    <citation type="journal article" date="2016" name="Genome Biol. Evol.">
        <title>Divergent and convergent evolution of fungal pathogenicity.</title>
        <authorList>
            <person name="Shang Y."/>
            <person name="Xiao G."/>
            <person name="Zheng P."/>
            <person name="Cen K."/>
            <person name="Zhan S."/>
            <person name="Wang C."/>
        </authorList>
    </citation>
    <scope>NUCLEOTIDE SEQUENCE [LARGE SCALE GENOMIC DNA]</scope>
    <source>
        <strain evidence="3 4">RCEF 264</strain>
    </source>
</reference>
<evidence type="ECO:0000313" key="4">
    <source>
        <dbReference type="Proteomes" id="UP000076874"/>
    </source>
</evidence>
<protein>
    <submittedName>
        <fullName evidence="3">Twin-arginine translocation pathway, signal sequence</fullName>
    </submittedName>
</protein>
<evidence type="ECO:0000256" key="2">
    <source>
        <dbReference type="SAM" id="SignalP"/>
    </source>
</evidence>
<gene>
    <name evidence="3" type="ORF">SPI_06025</name>
</gene>
<name>A0A167SQ85_9HYPO</name>
<feature type="transmembrane region" description="Helical" evidence="1">
    <location>
        <begin position="337"/>
        <end position="353"/>
    </location>
</feature>
<dbReference type="OrthoDB" id="5410926at2759"/>
<dbReference type="AlphaFoldDB" id="A0A167SQ85"/>
<keyword evidence="2" id="KW-0732">Signal</keyword>